<keyword evidence="4" id="KW-0597">Phosphoprotein</keyword>
<sequence>MVEFFLFRASARQVMAHEFAPVPATPDRDLRDALDAVQVPIWHSGADLHRDWYNQSWLAFTGRSLEDQDDQGWMQDVHPDDSGPCREAYDHAFDGRRSIALEFRLRRHDGQYRWVRSEGRPFQRAGEFAGYIGSCTDIHASRESERRHQAMVDELNHRVRNMLSVVQAIARQSLTGDPEALLAFNGRLMALAAAHDVLIAQAWAGATLRDVLHRVLEPWSHDAARVHLHGPSVPLRAQAALTLAIAAHELCTNAVRHGALSGPELGHVEIEWAVSEGSAPQLQLSWCERGGPAVQAPSRRGFGSLMLERVLAAEIGGTVALEYAPDGFCCRVTAPLEEVLAELPSP</sequence>
<dbReference type="InterPro" id="IPR001610">
    <property type="entry name" value="PAC"/>
</dbReference>
<evidence type="ECO:0000313" key="18">
    <source>
        <dbReference type="Proteomes" id="UP000289784"/>
    </source>
</evidence>
<keyword evidence="12" id="KW-0067">ATP-binding</keyword>
<keyword evidence="6" id="KW-0285">Flavoprotein</keyword>
<dbReference type="SMART" id="SM00911">
    <property type="entry name" value="HWE_HK"/>
    <property type="match status" value="1"/>
</dbReference>
<dbReference type="CDD" id="cd00130">
    <property type="entry name" value="PAS"/>
    <property type="match status" value="1"/>
</dbReference>
<dbReference type="GO" id="GO:0005524">
    <property type="term" value="F:ATP binding"/>
    <property type="evidence" value="ECO:0007669"/>
    <property type="project" value="UniProtKB-KW"/>
</dbReference>
<dbReference type="Pfam" id="PF08447">
    <property type="entry name" value="PAS_3"/>
    <property type="match status" value="1"/>
</dbReference>
<dbReference type="PROSITE" id="PS50113">
    <property type="entry name" value="PAC"/>
    <property type="match status" value="1"/>
</dbReference>
<protein>
    <recommendedName>
        <fullName evidence="2">histidine kinase</fullName>
        <ecNumber evidence="2">2.7.13.3</ecNumber>
    </recommendedName>
</protein>
<dbReference type="InterPro" id="IPR000700">
    <property type="entry name" value="PAS-assoc_C"/>
</dbReference>
<evidence type="ECO:0000256" key="10">
    <source>
        <dbReference type="ARBA" id="ARBA00022741"/>
    </source>
</evidence>
<evidence type="ECO:0000256" key="8">
    <source>
        <dbReference type="ARBA" id="ARBA00022679"/>
    </source>
</evidence>
<evidence type="ECO:0000259" key="16">
    <source>
        <dbReference type="PROSITE" id="PS50113"/>
    </source>
</evidence>
<evidence type="ECO:0000256" key="5">
    <source>
        <dbReference type="ARBA" id="ARBA00022606"/>
    </source>
</evidence>
<dbReference type="InterPro" id="IPR011102">
    <property type="entry name" value="Sig_transdc_His_kinase_HWE"/>
</dbReference>
<evidence type="ECO:0000256" key="6">
    <source>
        <dbReference type="ARBA" id="ARBA00022630"/>
    </source>
</evidence>
<dbReference type="InterPro" id="IPR036890">
    <property type="entry name" value="HATPase_C_sf"/>
</dbReference>
<reference evidence="17 18" key="1">
    <citation type="submission" date="2019-01" db="EMBL/GenBank/DDBJ databases">
        <title>Pseudoxanthomonas composti sp. nov., isolated from compost.</title>
        <authorList>
            <person name="Yang G."/>
        </authorList>
    </citation>
    <scope>NUCLEOTIDE SEQUENCE [LARGE SCALE GENOMIC DNA]</scope>
    <source>
        <strain evidence="17 18">GSS15</strain>
    </source>
</reference>
<evidence type="ECO:0000256" key="13">
    <source>
        <dbReference type="ARBA" id="ARBA00022991"/>
    </source>
</evidence>
<gene>
    <name evidence="17" type="ORF">EPA99_08155</name>
</gene>
<dbReference type="InterPro" id="IPR013655">
    <property type="entry name" value="PAS_fold_3"/>
</dbReference>
<keyword evidence="18" id="KW-1185">Reference proteome</keyword>
<dbReference type="PANTHER" id="PTHR41523:SF7">
    <property type="entry name" value="HISTIDINE KINASE"/>
    <property type="match status" value="1"/>
</dbReference>
<keyword evidence="13" id="KW-0157">Chromophore</keyword>
<dbReference type="Pfam" id="PF07536">
    <property type="entry name" value="HWE_HK"/>
    <property type="match status" value="1"/>
</dbReference>
<evidence type="ECO:0000256" key="2">
    <source>
        <dbReference type="ARBA" id="ARBA00012438"/>
    </source>
</evidence>
<dbReference type="InterPro" id="IPR035965">
    <property type="entry name" value="PAS-like_dom_sf"/>
</dbReference>
<dbReference type="SUPFAM" id="SSF55874">
    <property type="entry name" value="ATPase domain of HSP90 chaperone/DNA topoisomerase II/histidine kinase"/>
    <property type="match status" value="1"/>
</dbReference>
<keyword evidence="3" id="KW-0600">Photoreceptor protein</keyword>
<dbReference type="EC" id="2.7.13.3" evidence="2"/>
<proteinExistence type="predicted"/>
<keyword evidence="14" id="KW-0843">Virulence</keyword>
<keyword evidence="9" id="KW-0677">Repeat</keyword>
<evidence type="ECO:0000256" key="7">
    <source>
        <dbReference type="ARBA" id="ARBA00022643"/>
    </source>
</evidence>
<keyword evidence="11" id="KW-0418">Kinase</keyword>
<dbReference type="Gene3D" id="3.30.565.10">
    <property type="entry name" value="Histidine kinase-like ATPase, C-terminal domain"/>
    <property type="match status" value="1"/>
</dbReference>
<dbReference type="EMBL" id="SAWZ01000003">
    <property type="protein sequence ID" value="RXR06599.1"/>
    <property type="molecule type" value="Genomic_DNA"/>
</dbReference>
<dbReference type="SUPFAM" id="SSF55785">
    <property type="entry name" value="PYP-like sensor domain (PAS domain)"/>
    <property type="match status" value="1"/>
</dbReference>
<dbReference type="OrthoDB" id="9816309at2"/>
<evidence type="ECO:0000313" key="17">
    <source>
        <dbReference type="EMBL" id="RXR06599.1"/>
    </source>
</evidence>
<evidence type="ECO:0000256" key="3">
    <source>
        <dbReference type="ARBA" id="ARBA00022543"/>
    </source>
</evidence>
<dbReference type="SMART" id="SM00086">
    <property type="entry name" value="PAC"/>
    <property type="match status" value="1"/>
</dbReference>
<keyword evidence="10" id="KW-0547">Nucleotide-binding</keyword>
<evidence type="ECO:0000256" key="12">
    <source>
        <dbReference type="ARBA" id="ARBA00022840"/>
    </source>
</evidence>
<dbReference type="NCBIfam" id="TIGR00229">
    <property type="entry name" value="sensory_box"/>
    <property type="match status" value="1"/>
</dbReference>
<comment type="catalytic activity">
    <reaction evidence="1">
        <text>ATP + protein L-histidine = ADP + protein N-phospho-L-histidine.</text>
        <dbReference type="EC" id="2.7.13.3"/>
    </reaction>
</comment>
<dbReference type="AlphaFoldDB" id="A0A4Q1JY40"/>
<keyword evidence="5" id="KW-0716">Sensory transduction</keyword>
<comment type="caution">
    <text evidence="17">The sequence shown here is derived from an EMBL/GenBank/DDBJ whole genome shotgun (WGS) entry which is preliminary data.</text>
</comment>
<accession>A0A4Q1JY40</accession>
<dbReference type="GO" id="GO:0009881">
    <property type="term" value="F:photoreceptor activity"/>
    <property type="evidence" value="ECO:0007669"/>
    <property type="project" value="UniProtKB-KW"/>
</dbReference>
<evidence type="ECO:0000256" key="9">
    <source>
        <dbReference type="ARBA" id="ARBA00022737"/>
    </source>
</evidence>
<dbReference type="Proteomes" id="UP000289784">
    <property type="component" value="Unassembled WGS sequence"/>
</dbReference>
<keyword evidence="7" id="KW-0288">FMN</keyword>
<evidence type="ECO:0000256" key="1">
    <source>
        <dbReference type="ARBA" id="ARBA00000085"/>
    </source>
</evidence>
<evidence type="ECO:0000256" key="4">
    <source>
        <dbReference type="ARBA" id="ARBA00022553"/>
    </source>
</evidence>
<dbReference type="GO" id="GO:0004673">
    <property type="term" value="F:protein histidine kinase activity"/>
    <property type="evidence" value="ECO:0007669"/>
    <property type="project" value="UniProtKB-EC"/>
</dbReference>
<keyword evidence="8" id="KW-0808">Transferase</keyword>
<dbReference type="Gene3D" id="3.30.450.20">
    <property type="entry name" value="PAS domain"/>
    <property type="match status" value="1"/>
</dbReference>
<organism evidence="17 18">
    <name type="scientific">Pseudoxanthomonas composti</name>
    <dbReference type="NCBI Taxonomy" id="2137479"/>
    <lineage>
        <taxon>Bacteria</taxon>
        <taxon>Pseudomonadati</taxon>
        <taxon>Pseudomonadota</taxon>
        <taxon>Gammaproteobacteria</taxon>
        <taxon>Lysobacterales</taxon>
        <taxon>Lysobacteraceae</taxon>
        <taxon>Pseudoxanthomonas</taxon>
    </lineage>
</organism>
<name>A0A4Q1JY40_9GAMM</name>
<dbReference type="PANTHER" id="PTHR41523">
    <property type="entry name" value="TWO-COMPONENT SYSTEM SENSOR PROTEIN"/>
    <property type="match status" value="1"/>
</dbReference>
<evidence type="ECO:0000256" key="14">
    <source>
        <dbReference type="ARBA" id="ARBA00023026"/>
    </source>
</evidence>
<evidence type="ECO:0000256" key="15">
    <source>
        <dbReference type="ARBA" id="ARBA00023170"/>
    </source>
</evidence>
<dbReference type="InterPro" id="IPR000014">
    <property type="entry name" value="PAS"/>
</dbReference>
<evidence type="ECO:0000256" key="11">
    <source>
        <dbReference type="ARBA" id="ARBA00022777"/>
    </source>
</evidence>
<keyword evidence="15" id="KW-0675">Receptor</keyword>
<feature type="domain" description="PAC" evidence="16">
    <location>
        <begin position="99"/>
        <end position="150"/>
    </location>
</feature>